<dbReference type="GO" id="GO:0006418">
    <property type="term" value="P:tRNA aminoacylation for protein translation"/>
    <property type="evidence" value="ECO:0007669"/>
    <property type="project" value="InterPro"/>
</dbReference>
<accession>A0A0R3SN70</accession>
<evidence type="ECO:0000313" key="7">
    <source>
        <dbReference type="EMBL" id="VDL58701.1"/>
    </source>
</evidence>
<dbReference type="SUPFAM" id="SSF47323">
    <property type="entry name" value="Anticodon-binding domain of a subclass of class I aminoacyl-tRNA synthetases"/>
    <property type="match status" value="1"/>
</dbReference>
<dbReference type="Proteomes" id="UP000274504">
    <property type="component" value="Unassembled WGS sequence"/>
</dbReference>
<keyword evidence="5" id="KW-0030">Aminoacyl-tRNA synthetase</keyword>
<feature type="domain" description="Methionyl/Valyl/Leucyl/Isoleucyl-tRNA synthetase anticodon-binding" evidence="6">
    <location>
        <begin position="39"/>
        <end position="164"/>
    </location>
</feature>
<reference evidence="7 8" key="2">
    <citation type="submission" date="2018-11" db="EMBL/GenBank/DDBJ databases">
        <authorList>
            <consortium name="Pathogen Informatics"/>
        </authorList>
    </citation>
    <scope>NUCLEOTIDE SEQUENCE [LARGE SCALE GENOMIC DNA]</scope>
</reference>
<proteinExistence type="predicted"/>
<evidence type="ECO:0000313" key="8">
    <source>
        <dbReference type="Proteomes" id="UP000274504"/>
    </source>
</evidence>
<dbReference type="STRING" id="6216.A0A0R3SN70"/>
<dbReference type="InterPro" id="IPR013155">
    <property type="entry name" value="M/V/L/I-tRNA-synth_anticd-bd"/>
</dbReference>
<protein>
    <submittedName>
        <fullName evidence="9">Anticodon_1 domain-containing protein</fullName>
    </submittedName>
</protein>
<dbReference type="GO" id="GO:0005524">
    <property type="term" value="F:ATP binding"/>
    <property type="evidence" value="ECO:0007669"/>
    <property type="project" value="UniProtKB-KW"/>
</dbReference>
<reference evidence="9" key="1">
    <citation type="submission" date="2017-02" db="UniProtKB">
        <authorList>
            <consortium name="WormBaseParasite"/>
        </authorList>
    </citation>
    <scope>IDENTIFICATION</scope>
</reference>
<evidence type="ECO:0000256" key="2">
    <source>
        <dbReference type="ARBA" id="ARBA00022741"/>
    </source>
</evidence>
<keyword evidence="4" id="KW-0648">Protein biosynthesis</keyword>
<dbReference type="WBParaSite" id="HDID_0000638501-mRNA-1">
    <property type="protein sequence ID" value="HDID_0000638501-mRNA-1"/>
    <property type="gene ID" value="HDID_0000638501"/>
</dbReference>
<dbReference type="AlphaFoldDB" id="A0A0R3SN70"/>
<keyword evidence="3" id="KW-0067">ATP-binding</keyword>
<evidence type="ECO:0000256" key="4">
    <source>
        <dbReference type="ARBA" id="ARBA00022917"/>
    </source>
</evidence>
<sequence>MFRFTLGNIHDLVEKRGRDWVLKSFMLNNGEGAALSLLDKWILSMVGQFCADCLESYYPQHRYEALIAASDQLVARISTTYFNGVKDVLYCDAAESETRKGVQQTLLLITEVLRLCLDPIFPDLSAEVDAAFDKSSIESTCVLHFAASYMKEEYAELSHAITQAGALRQAIAAKQYPEGQESSQLWSGPAANPLARLHIILEEEGAKIKGLDSLKVSKLKMLISHCS</sequence>
<dbReference type="PANTHER" id="PTHR42765:SF2">
    <property type="entry name" value="TYROSINE--TRNA LIGASE"/>
    <property type="match status" value="1"/>
</dbReference>
<dbReference type="Gene3D" id="1.10.730.20">
    <property type="match status" value="1"/>
</dbReference>
<evidence type="ECO:0000256" key="3">
    <source>
        <dbReference type="ARBA" id="ARBA00022840"/>
    </source>
</evidence>
<dbReference type="PANTHER" id="PTHR42765">
    <property type="entry name" value="SOLEUCYL-TRNA SYNTHETASE"/>
    <property type="match status" value="1"/>
</dbReference>
<dbReference type="InterPro" id="IPR050081">
    <property type="entry name" value="Ile-tRNA_ligase"/>
</dbReference>
<organism evidence="9">
    <name type="scientific">Hymenolepis diminuta</name>
    <name type="common">Rat tapeworm</name>
    <dbReference type="NCBI Taxonomy" id="6216"/>
    <lineage>
        <taxon>Eukaryota</taxon>
        <taxon>Metazoa</taxon>
        <taxon>Spiralia</taxon>
        <taxon>Lophotrochozoa</taxon>
        <taxon>Platyhelminthes</taxon>
        <taxon>Cestoda</taxon>
        <taxon>Eucestoda</taxon>
        <taxon>Cyclophyllidea</taxon>
        <taxon>Hymenolepididae</taxon>
        <taxon>Hymenolepis</taxon>
    </lineage>
</organism>
<evidence type="ECO:0000313" key="9">
    <source>
        <dbReference type="WBParaSite" id="HDID_0000638501-mRNA-1"/>
    </source>
</evidence>
<dbReference type="Pfam" id="PF08264">
    <property type="entry name" value="Anticodon_1"/>
    <property type="match status" value="1"/>
</dbReference>
<dbReference type="GO" id="GO:0004812">
    <property type="term" value="F:aminoacyl-tRNA ligase activity"/>
    <property type="evidence" value="ECO:0007669"/>
    <property type="project" value="UniProtKB-KW"/>
</dbReference>
<dbReference type="InterPro" id="IPR009080">
    <property type="entry name" value="tRNAsynth_Ia_anticodon-bd"/>
</dbReference>
<gene>
    <name evidence="7" type="ORF">HDID_LOCUS6383</name>
</gene>
<keyword evidence="2" id="KW-0547">Nucleotide-binding</keyword>
<evidence type="ECO:0000259" key="6">
    <source>
        <dbReference type="Pfam" id="PF08264"/>
    </source>
</evidence>
<keyword evidence="1" id="KW-0436">Ligase</keyword>
<evidence type="ECO:0000256" key="5">
    <source>
        <dbReference type="ARBA" id="ARBA00023146"/>
    </source>
</evidence>
<evidence type="ECO:0000256" key="1">
    <source>
        <dbReference type="ARBA" id="ARBA00022598"/>
    </source>
</evidence>
<dbReference type="EMBL" id="UYSG01005151">
    <property type="protein sequence ID" value="VDL58701.1"/>
    <property type="molecule type" value="Genomic_DNA"/>
</dbReference>
<name>A0A0R3SN70_HYMDI</name>